<dbReference type="GO" id="GO:0008253">
    <property type="term" value="F:5'-nucleotidase activity"/>
    <property type="evidence" value="ECO:0007669"/>
    <property type="project" value="InterPro"/>
</dbReference>
<organism evidence="1 2">
    <name type="scientific">Candidatus Amulumruptor caecigallinarius</name>
    <dbReference type="NCBI Taxonomy" id="2109911"/>
    <lineage>
        <taxon>Bacteria</taxon>
        <taxon>Pseudomonadati</taxon>
        <taxon>Bacteroidota</taxon>
        <taxon>Bacteroidia</taxon>
        <taxon>Bacteroidales</taxon>
        <taxon>Muribaculaceae</taxon>
        <taxon>Candidatus Amulumruptor</taxon>
    </lineage>
</organism>
<dbReference type="Gene3D" id="3.40.50.1000">
    <property type="entry name" value="HAD superfamily/HAD-like"/>
    <property type="match status" value="1"/>
</dbReference>
<dbReference type="InterPro" id="IPR006439">
    <property type="entry name" value="HAD-SF_hydro_IA"/>
</dbReference>
<evidence type="ECO:0000313" key="2">
    <source>
        <dbReference type="Proteomes" id="UP000711407"/>
    </source>
</evidence>
<evidence type="ECO:0000313" key="1">
    <source>
        <dbReference type="EMBL" id="HJE39056.1"/>
    </source>
</evidence>
<dbReference type="InterPro" id="IPR036412">
    <property type="entry name" value="HAD-like_sf"/>
</dbReference>
<dbReference type="NCBIfam" id="TIGR02254">
    <property type="entry name" value="YjjG_YfnB"/>
    <property type="match status" value="1"/>
</dbReference>
<dbReference type="Pfam" id="PF00702">
    <property type="entry name" value="Hydrolase"/>
    <property type="match status" value="1"/>
</dbReference>
<reference evidence="1" key="2">
    <citation type="submission" date="2021-09" db="EMBL/GenBank/DDBJ databases">
        <authorList>
            <person name="Gilroy R."/>
        </authorList>
    </citation>
    <scope>NUCLEOTIDE SEQUENCE</scope>
    <source>
        <strain evidence="1">4100</strain>
    </source>
</reference>
<dbReference type="InterPro" id="IPR023198">
    <property type="entry name" value="PGP-like_dom2"/>
</dbReference>
<dbReference type="InterPro" id="IPR011951">
    <property type="entry name" value="HAD-SF_hydro_IA_YjjG/PynA"/>
</dbReference>
<dbReference type="SUPFAM" id="SSF56784">
    <property type="entry name" value="HAD-like"/>
    <property type="match status" value="1"/>
</dbReference>
<sequence length="242" mass="27162">MKYDGQQIDMVWIDLDDTLIDFKGASRIALRKVYDEERLDRFFSSPKAWEMAYEQHNYHLWQLYSGAKVDQPTLRMERFRLPLVEADIADDIARSMSARMDPVYLQYLADASTVLPGAIELIDTLKGTGVPVGILSNGFTEVQNRKLQVTGLDKMIDLMVLSDEIGINKPNAGLFEHAMKRARQSSPSAQLMIGDNATTDIAGAISAGWNAILYDRSLPLLHTRGQGYHIVSDLGQIPFLLE</sequence>
<dbReference type="SFLD" id="SFLDG01129">
    <property type="entry name" value="C1.5:_HAD__Beta-PGM__Phosphata"/>
    <property type="match status" value="1"/>
</dbReference>
<dbReference type="PANTHER" id="PTHR47478:SF1">
    <property type="entry name" value="PYRIMIDINE 5'-NUCLEOTIDASE YJJG"/>
    <property type="match status" value="1"/>
</dbReference>
<reference evidence="1" key="1">
    <citation type="journal article" date="2021" name="PeerJ">
        <title>Extensive microbial diversity within the chicken gut microbiome revealed by metagenomics and culture.</title>
        <authorList>
            <person name="Gilroy R."/>
            <person name="Ravi A."/>
            <person name="Getino M."/>
            <person name="Pursley I."/>
            <person name="Horton D.L."/>
            <person name="Alikhan N.F."/>
            <person name="Baker D."/>
            <person name="Gharbi K."/>
            <person name="Hall N."/>
            <person name="Watson M."/>
            <person name="Adriaenssens E.M."/>
            <person name="Foster-Nyarko E."/>
            <person name="Jarju S."/>
            <person name="Secka A."/>
            <person name="Antonio M."/>
            <person name="Oren A."/>
            <person name="Chaudhuri R.R."/>
            <person name="La Ragione R."/>
            <person name="Hildebrand F."/>
            <person name="Pallen M.J."/>
        </authorList>
    </citation>
    <scope>NUCLEOTIDE SEQUENCE</scope>
    <source>
        <strain evidence="1">4100</strain>
    </source>
</reference>
<dbReference type="AlphaFoldDB" id="A0A4V1LAL8"/>
<dbReference type="Gene3D" id="1.10.150.240">
    <property type="entry name" value="Putative phosphatase, domain 2"/>
    <property type="match status" value="1"/>
</dbReference>
<gene>
    <name evidence="1" type="ORF">K8V47_04790</name>
</gene>
<protein>
    <submittedName>
        <fullName evidence="1">YjjG family noncanonical pyrimidine nucleotidase</fullName>
    </submittedName>
</protein>
<proteinExistence type="predicted"/>
<name>A0A4V1LAL8_9BACT</name>
<dbReference type="PANTHER" id="PTHR47478">
    <property type="match status" value="1"/>
</dbReference>
<dbReference type="Proteomes" id="UP000711407">
    <property type="component" value="Unassembled WGS sequence"/>
</dbReference>
<dbReference type="InterPro" id="IPR023214">
    <property type="entry name" value="HAD_sf"/>
</dbReference>
<comment type="caution">
    <text evidence="1">The sequence shown here is derived from an EMBL/GenBank/DDBJ whole genome shotgun (WGS) entry which is preliminary data.</text>
</comment>
<dbReference type="NCBIfam" id="TIGR01549">
    <property type="entry name" value="HAD-SF-IA-v1"/>
    <property type="match status" value="1"/>
</dbReference>
<accession>A0A4V1LAL8</accession>
<dbReference type="InterPro" id="IPR052550">
    <property type="entry name" value="Pyrimidine_5'-ntase_YjjG"/>
</dbReference>
<dbReference type="SFLD" id="SFLDS00003">
    <property type="entry name" value="Haloacid_Dehalogenase"/>
    <property type="match status" value="1"/>
</dbReference>
<dbReference type="PRINTS" id="PR00413">
    <property type="entry name" value="HADHALOGNASE"/>
</dbReference>
<dbReference type="EMBL" id="DYXT01000027">
    <property type="protein sequence ID" value="HJE39056.1"/>
    <property type="molecule type" value="Genomic_DNA"/>
</dbReference>